<feature type="region of interest" description="Disordered" evidence="1">
    <location>
        <begin position="157"/>
        <end position="185"/>
    </location>
</feature>
<keyword evidence="3" id="KW-1185">Reference proteome</keyword>
<dbReference type="EMBL" id="JANPWB010000009">
    <property type="protein sequence ID" value="KAJ1155699.1"/>
    <property type="molecule type" value="Genomic_DNA"/>
</dbReference>
<feature type="region of interest" description="Disordered" evidence="1">
    <location>
        <begin position="94"/>
        <end position="121"/>
    </location>
</feature>
<feature type="region of interest" description="Disordered" evidence="1">
    <location>
        <begin position="1"/>
        <end position="42"/>
    </location>
</feature>
<dbReference type="Proteomes" id="UP001066276">
    <property type="component" value="Chromosome 5"/>
</dbReference>
<sequence>MMAPYKSPLLLTDPFPASRRGSTARVSAVKQPRPPSLLVARGSGIPQCGGLARSASLREPPSSLPVHLEALLEPRYLGRQRPPSILTCSARVGDSSVRRPCASRKPPGAAQLTPGSPCSAAEASISGEAASAPLCRHLRRRPGYSELIEGKRFKRKPASLLRKSGGTAPPGLLAVHNTSTLNTRS</sequence>
<reference evidence="2" key="1">
    <citation type="journal article" date="2022" name="bioRxiv">
        <title>Sequencing and chromosome-scale assembly of the giantPleurodeles waltlgenome.</title>
        <authorList>
            <person name="Brown T."/>
            <person name="Elewa A."/>
            <person name="Iarovenko S."/>
            <person name="Subramanian E."/>
            <person name="Araus A.J."/>
            <person name="Petzold A."/>
            <person name="Susuki M."/>
            <person name="Suzuki K.-i.T."/>
            <person name="Hayashi T."/>
            <person name="Toyoda A."/>
            <person name="Oliveira C."/>
            <person name="Osipova E."/>
            <person name="Leigh N.D."/>
            <person name="Simon A."/>
            <person name="Yun M.H."/>
        </authorList>
    </citation>
    <scope>NUCLEOTIDE SEQUENCE</scope>
    <source>
        <strain evidence="2">20211129_DDA</strain>
        <tissue evidence="2">Liver</tissue>
    </source>
</reference>
<evidence type="ECO:0000256" key="1">
    <source>
        <dbReference type="SAM" id="MobiDB-lite"/>
    </source>
</evidence>
<dbReference type="AlphaFoldDB" id="A0AAV7RSC1"/>
<evidence type="ECO:0000313" key="2">
    <source>
        <dbReference type="EMBL" id="KAJ1155699.1"/>
    </source>
</evidence>
<name>A0AAV7RSC1_PLEWA</name>
<comment type="caution">
    <text evidence="2">The sequence shown here is derived from an EMBL/GenBank/DDBJ whole genome shotgun (WGS) entry which is preliminary data.</text>
</comment>
<gene>
    <name evidence="2" type="ORF">NDU88_008428</name>
</gene>
<protein>
    <submittedName>
        <fullName evidence="2">Uncharacterized protein</fullName>
    </submittedName>
</protein>
<evidence type="ECO:0000313" key="3">
    <source>
        <dbReference type="Proteomes" id="UP001066276"/>
    </source>
</evidence>
<organism evidence="2 3">
    <name type="scientific">Pleurodeles waltl</name>
    <name type="common">Iberian ribbed newt</name>
    <dbReference type="NCBI Taxonomy" id="8319"/>
    <lineage>
        <taxon>Eukaryota</taxon>
        <taxon>Metazoa</taxon>
        <taxon>Chordata</taxon>
        <taxon>Craniata</taxon>
        <taxon>Vertebrata</taxon>
        <taxon>Euteleostomi</taxon>
        <taxon>Amphibia</taxon>
        <taxon>Batrachia</taxon>
        <taxon>Caudata</taxon>
        <taxon>Salamandroidea</taxon>
        <taxon>Salamandridae</taxon>
        <taxon>Pleurodelinae</taxon>
        <taxon>Pleurodeles</taxon>
    </lineage>
</organism>
<proteinExistence type="predicted"/>
<accession>A0AAV7RSC1</accession>
<feature type="compositionally biased region" description="Polar residues" evidence="1">
    <location>
        <begin position="176"/>
        <end position="185"/>
    </location>
</feature>